<reference evidence="2 3" key="1">
    <citation type="submission" date="2022-10" db="EMBL/GenBank/DDBJ databases">
        <title>Draft genome sequence of Streptomyces sp. YSPA8.</title>
        <authorList>
            <person name="Moriuchi R."/>
            <person name="Dohra H."/>
            <person name="Yamamura H."/>
            <person name="Kodani S."/>
        </authorList>
    </citation>
    <scope>NUCLEOTIDE SEQUENCE [LARGE SCALE GENOMIC DNA]</scope>
    <source>
        <strain evidence="2 3">YSPA8</strain>
    </source>
</reference>
<protein>
    <submittedName>
        <fullName evidence="2">DUF3558 domain-containing protein</fullName>
    </submittedName>
</protein>
<feature type="region of interest" description="Disordered" evidence="1">
    <location>
        <begin position="25"/>
        <end position="110"/>
    </location>
</feature>
<keyword evidence="3" id="KW-1185">Reference proteome</keyword>
<gene>
    <name evidence="2" type="ORF">SYYSPA8_24010</name>
</gene>
<evidence type="ECO:0000256" key="1">
    <source>
        <dbReference type="SAM" id="MobiDB-lite"/>
    </source>
</evidence>
<comment type="caution">
    <text evidence="2">The sequence shown here is derived from an EMBL/GenBank/DDBJ whole genome shotgun (WGS) entry which is preliminary data.</text>
</comment>
<evidence type="ECO:0000313" key="2">
    <source>
        <dbReference type="EMBL" id="GLF97421.1"/>
    </source>
</evidence>
<dbReference type="RefSeq" id="WP_323449437.1">
    <property type="nucleotide sequence ID" value="NZ_BSBI01000011.1"/>
</dbReference>
<organism evidence="2 3">
    <name type="scientific">Streptomyces yaizuensis</name>
    <dbReference type="NCBI Taxonomy" id="2989713"/>
    <lineage>
        <taxon>Bacteria</taxon>
        <taxon>Bacillati</taxon>
        <taxon>Actinomycetota</taxon>
        <taxon>Actinomycetes</taxon>
        <taxon>Kitasatosporales</taxon>
        <taxon>Streptomycetaceae</taxon>
        <taxon>Streptomyces</taxon>
    </lineage>
</organism>
<accession>A0ABQ5P487</accession>
<dbReference type="Proteomes" id="UP001291653">
    <property type="component" value="Unassembled WGS sequence"/>
</dbReference>
<proteinExistence type="predicted"/>
<name>A0ABQ5P487_9ACTN</name>
<dbReference type="PROSITE" id="PS51257">
    <property type="entry name" value="PROKAR_LIPOPROTEIN"/>
    <property type="match status" value="1"/>
</dbReference>
<dbReference type="EMBL" id="BSBI01000011">
    <property type="protein sequence ID" value="GLF97421.1"/>
    <property type="molecule type" value="Genomic_DNA"/>
</dbReference>
<evidence type="ECO:0000313" key="3">
    <source>
        <dbReference type="Proteomes" id="UP001291653"/>
    </source>
</evidence>
<sequence length="251" mass="26124">MHRTAPRLARVLACAVVPVMLVVSGCSSDSDSGKKSESPAKTGDSTQGDGSGTALETPEASKSPEVEPAKFAKLPAACKSMPEKTVKKLVPSAKKKNGTPSRTSDTMSRAGCSWNGLDDNGVKGSQYRWLDLSYQRYDSETALGESGAARAGETYQRELAKAKATEGAKKLATAPLKGVGDEASTITYQLRKTGEDFAYVTVVSRVENVVVSLTYNGTGYAGAKPPTVADLTQDAVGAAKEAVASLPGANK</sequence>
<feature type="compositionally biased region" description="Polar residues" evidence="1">
    <location>
        <begin position="98"/>
        <end position="107"/>
    </location>
</feature>